<comment type="subcellular location">
    <subcellularLocation>
        <location evidence="1 8">Cell outer membrane</location>
        <topology evidence="1 8">Multi-pass membrane protein</topology>
    </subcellularLocation>
</comment>
<keyword evidence="7 8" id="KW-0998">Cell outer membrane</keyword>
<accession>A0A1Q2M5P8</accession>
<feature type="signal peptide" evidence="9">
    <location>
        <begin position="1"/>
        <end position="24"/>
    </location>
</feature>
<evidence type="ECO:0000256" key="4">
    <source>
        <dbReference type="ARBA" id="ARBA00022692"/>
    </source>
</evidence>
<dbReference type="KEGG" id="maga:Mag101_10460"/>
<evidence type="ECO:0000256" key="3">
    <source>
        <dbReference type="ARBA" id="ARBA00022452"/>
    </source>
</evidence>
<keyword evidence="4 8" id="KW-0812">Transmembrane</keyword>
<dbReference type="Gene3D" id="2.170.130.10">
    <property type="entry name" value="TonB-dependent receptor, plug domain"/>
    <property type="match status" value="1"/>
</dbReference>
<protein>
    <recommendedName>
        <fullName evidence="10">TonB-dependent receptor plug domain-containing protein</fullName>
    </recommendedName>
</protein>
<evidence type="ECO:0000313" key="12">
    <source>
        <dbReference type="Proteomes" id="UP000188219"/>
    </source>
</evidence>
<feature type="chain" id="PRO_5013156942" description="TonB-dependent receptor plug domain-containing protein" evidence="9">
    <location>
        <begin position="25"/>
        <end position="687"/>
    </location>
</feature>
<dbReference type="OrthoDB" id="9145970at2"/>
<dbReference type="PANTHER" id="PTHR30069">
    <property type="entry name" value="TONB-DEPENDENT OUTER MEMBRANE RECEPTOR"/>
    <property type="match status" value="1"/>
</dbReference>
<feature type="domain" description="TonB-dependent receptor plug" evidence="10">
    <location>
        <begin position="66"/>
        <end position="147"/>
    </location>
</feature>
<evidence type="ECO:0000256" key="5">
    <source>
        <dbReference type="ARBA" id="ARBA00022729"/>
    </source>
</evidence>
<dbReference type="SUPFAM" id="SSF56935">
    <property type="entry name" value="Porins"/>
    <property type="match status" value="1"/>
</dbReference>
<dbReference type="Gene3D" id="2.40.170.20">
    <property type="entry name" value="TonB-dependent receptor, beta-barrel domain"/>
    <property type="match status" value="1"/>
</dbReference>
<keyword evidence="3 8" id="KW-1134">Transmembrane beta strand</keyword>
<proteinExistence type="inferred from homology"/>
<dbReference type="Proteomes" id="UP000188219">
    <property type="component" value="Chromosome"/>
</dbReference>
<evidence type="ECO:0000256" key="8">
    <source>
        <dbReference type="PROSITE-ProRule" id="PRU01360"/>
    </source>
</evidence>
<dbReference type="PANTHER" id="PTHR30069:SF29">
    <property type="entry name" value="HEMOGLOBIN AND HEMOGLOBIN-HAPTOGLOBIN-BINDING PROTEIN 1-RELATED"/>
    <property type="match status" value="1"/>
</dbReference>
<name>A0A1Q2M5P8_9GAMM</name>
<gene>
    <name evidence="11" type="ORF">Mag101_10460</name>
</gene>
<evidence type="ECO:0000256" key="1">
    <source>
        <dbReference type="ARBA" id="ARBA00004571"/>
    </source>
</evidence>
<dbReference type="RefSeq" id="WP_077404452.1">
    <property type="nucleotide sequence ID" value="NZ_CP019650.1"/>
</dbReference>
<dbReference type="GO" id="GO:0009279">
    <property type="term" value="C:cell outer membrane"/>
    <property type="evidence" value="ECO:0007669"/>
    <property type="project" value="UniProtKB-SubCell"/>
</dbReference>
<dbReference type="PROSITE" id="PS52016">
    <property type="entry name" value="TONB_DEPENDENT_REC_3"/>
    <property type="match status" value="1"/>
</dbReference>
<dbReference type="InterPro" id="IPR012910">
    <property type="entry name" value="Plug_dom"/>
</dbReference>
<keyword evidence="6 8" id="KW-0472">Membrane</keyword>
<dbReference type="AlphaFoldDB" id="A0A1Q2M5P8"/>
<keyword evidence="2 8" id="KW-0813">Transport</keyword>
<dbReference type="InterPro" id="IPR039426">
    <property type="entry name" value="TonB-dep_rcpt-like"/>
</dbReference>
<dbReference type="EMBL" id="CP019650">
    <property type="protein sequence ID" value="AQQ68011.1"/>
    <property type="molecule type" value="Genomic_DNA"/>
</dbReference>
<dbReference type="InterPro" id="IPR037066">
    <property type="entry name" value="Plug_dom_sf"/>
</dbReference>
<sequence>MNTFLKKYALPLAGVFTVSSPVLGSTEKTADTSELEEVVVTETNQKIVPTEQTAETQRLLSVAGAALDPLQAIYSLPGVTFSSNGFSPEPVIRGSAPQDNAYYVDLIPANYIFHIFGNSIFDKDLIHSFHLHPAAFSSQYGNATGGVIDVSLREPRNQEFTTTLNWSFLQGGAMIESGIGENQAFYASYRRSLMDVMFDEDDLADDDPGFSIDQLPISDDYQLKYQWNINPENSLAIVAAGAGDVLAATFTDGSEEVARDPDFAGPAEIQTGFDSQGVIWNWSRDQRSLRTILSHISGYDDIYYGANQFQNTDSDRFILRSSYTQPLNKAHLLTAGISYESSSFDVDFNAKYVPCADLEPECPTVDADYLAYRDQFRIGSAAMFIEDLITLNARQQLSLGLHISNDNYLGESRVEPRMRWDYQFAENWDTYVALGQYSQLPELEQMVDVLGNPNLTTVKADHYVWGIKQQLTDGWSWGADVYYKNMQDVVISDVVNNYTNDASGRAYGLEFLVNKEITEKWYGWASLSLAKTEREHTRTGETIDFQYDKPVLFNLVLNYRPSENWMFGIKWNYQSGEKYTPVLSLTPSERSPDVLEPVYGTLNSERLPAYHRLDFRAEYTKQKSWGYYKFYADILNAYGQANVEAYEYTPIDEEVLDKQPPGFGPDVPVTENSDDILFPSIGIEVQF</sequence>
<dbReference type="InterPro" id="IPR036942">
    <property type="entry name" value="Beta-barrel_TonB_sf"/>
</dbReference>
<organism evidence="11 12">
    <name type="scientific">Microbulbifer agarilyticus</name>
    <dbReference type="NCBI Taxonomy" id="260552"/>
    <lineage>
        <taxon>Bacteria</taxon>
        <taxon>Pseudomonadati</taxon>
        <taxon>Pseudomonadota</taxon>
        <taxon>Gammaproteobacteria</taxon>
        <taxon>Cellvibrionales</taxon>
        <taxon>Microbulbiferaceae</taxon>
        <taxon>Microbulbifer</taxon>
    </lineage>
</organism>
<evidence type="ECO:0000259" key="10">
    <source>
        <dbReference type="Pfam" id="PF07715"/>
    </source>
</evidence>
<dbReference type="GO" id="GO:0044718">
    <property type="term" value="P:siderophore transmembrane transport"/>
    <property type="evidence" value="ECO:0007669"/>
    <property type="project" value="TreeGrafter"/>
</dbReference>
<reference evidence="11" key="1">
    <citation type="submission" date="2017-02" db="EMBL/GenBank/DDBJ databases">
        <title>Genome of Microbulbifer agarilyticus GP101.</title>
        <authorList>
            <person name="Jung J."/>
            <person name="Bae S.S."/>
            <person name="Baek K."/>
        </authorList>
    </citation>
    <scope>NUCLEOTIDE SEQUENCE [LARGE SCALE GENOMIC DNA]</scope>
    <source>
        <strain evidence="11">GP101</strain>
    </source>
</reference>
<evidence type="ECO:0000256" key="2">
    <source>
        <dbReference type="ARBA" id="ARBA00022448"/>
    </source>
</evidence>
<dbReference type="GO" id="GO:0015344">
    <property type="term" value="F:siderophore uptake transmembrane transporter activity"/>
    <property type="evidence" value="ECO:0007669"/>
    <property type="project" value="TreeGrafter"/>
</dbReference>
<evidence type="ECO:0000256" key="7">
    <source>
        <dbReference type="ARBA" id="ARBA00023237"/>
    </source>
</evidence>
<dbReference type="Pfam" id="PF07715">
    <property type="entry name" value="Plug"/>
    <property type="match status" value="1"/>
</dbReference>
<keyword evidence="12" id="KW-1185">Reference proteome</keyword>
<evidence type="ECO:0000313" key="11">
    <source>
        <dbReference type="EMBL" id="AQQ68011.1"/>
    </source>
</evidence>
<evidence type="ECO:0000256" key="9">
    <source>
        <dbReference type="SAM" id="SignalP"/>
    </source>
</evidence>
<evidence type="ECO:0000256" key="6">
    <source>
        <dbReference type="ARBA" id="ARBA00023136"/>
    </source>
</evidence>
<dbReference type="STRING" id="260552.Mag101_10460"/>
<keyword evidence="5 9" id="KW-0732">Signal</keyword>
<comment type="similarity">
    <text evidence="8">Belongs to the TonB-dependent receptor family.</text>
</comment>